<protein>
    <submittedName>
        <fullName evidence="1">Mlr5283 protein</fullName>
    </submittedName>
</protein>
<accession>A0A160TLG6</accession>
<dbReference type="EMBL" id="CZQE01000160">
    <property type="protein sequence ID" value="CUS44574.1"/>
    <property type="molecule type" value="Genomic_DNA"/>
</dbReference>
<dbReference type="PIRSF" id="PIRSF031679">
    <property type="entry name" value="Mtase_Alr7345_prd"/>
    <property type="match status" value="1"/>
</dbReference>
<gene>
    <name evidence="1" type="ORF">MGWOODY_Smn2301</name>
</gene>
<evidence type="ECO:0000313" key="1">
    <source>
        <dbReference type="EMBL" id="CUS44574.1"/>
    </source>
</evidence>
<dbReference type="InterPro" id="IPR016980">
    <property type="entry name" value="S-AdoMet-dep_MeTrfase_Alr7345"/>
</dbReference>
<dbReference type="SUPFAM" id="SSF53335">
    <property type="entry name" value="S-adenosyl-L-methionine-dependent methyltransferases"/>
    <property type="match status" value="1"/>
</dbReference>
<dbReference type="InterPro" id="IPR029063">
    <property type="entry name" value="SAM-dependent_MTases_sf"/>
</dbReference>
<name>A0A160TLG6_9ZZZZ</name>
<dbReference type="Gene3D" id="3.40.50.150">
    <property type="entry name" value="Vaccinia Virus protein VP39"/>
    <property type="match status" value="1"/>
</dbReference>
<organism evidence="1">
    <name type="scientific">hydrothermal vent metagenome</name>
    <dbReference type="NCBI Taxonomy" id="652676"/>
    <lineage>
        <taxon>unclassified sequences</taxon>
        <taxon>metagenomes</taxon>
        <taxon>ecological metagenomes</taxon>
    </lineage>
</organism>
<dbReference type="AlphaFoldDB" id="A0A160TLG6"/>
<proteinExistence type="predicted"/>
<sequence>MRVALTGVAIVALMATAAVAKDHPVAQTRKAVSAALADPARADQAVDDARRKAAETLIFSGVGPGDTVIDYLPGKGYWTRIFTGVVGAKGHVYPMWPAVAASRATATVEDLKGRKLANVTPVVQTVDIPASDKPVDLFWTVENYHDVANAGGEAALAAVNKGVFNLLKPGGTYIVVDHASAAGTGITTTSTLHRIDPAAVKAQVIAAGFTFVGESDALRNPADDHSLKVFDPAIRGHTDQFIYKFRKPG</sequence>
<reference evidence="1" key="1">
    <citation type="submission" date="2015-10" db="EMBL/GenBank/DDBJ databases">
        <authorList>
            <person name="Gilbert D.G."/>
        </authorList>
    </citation>
    <scope>NUCLEOTIDE SEQUENCE</scope>
</reference>